<accession>A0ABP4LLU7</accession>
<dbReference type="CDD" id="cd00093">
    <property type="entry name" value="HTH_XRE"/>
    <property type="match status" value="1"/>
</dbReference>
<dbReference type="CDD" id="cd00347">
    <property type="entry name" value="Flavin_utilizing_monoxygenases"/>
    <property type="match status" value="1"/>
</dbReference>
<dbReference type="InterPro" id="IPR052345">
    <property type="entry name" value="Rad_response_metalloprotease"/>
</dbReference>
<dbReference type="Gene3D" id="1.10.260.40">
    <property type="entry name" value="lambda repressor-like DNA-binding domains"/>
    <property type="match status" value="1"/>
</dbReference>
<dbReference type="PROSITE" id="PS50943">
    <property type="entry name" value="HTH_CROC1"/>
    <property type="match status" value="1"/>
</dbReference>
<dbReference type="InterPro" id="IPR010982">
    <property type="entry name" value="Lambda_DNA-bd_dom_sf"/>
</dbReference>
<comment type="caution">
    <text evidence="3">The sequence shown here is derived from an EMBL/GenBank/DDBJ whole genome shotgun (WGS) entry which is preliminary data.</text>
</comment>
<dbReference type="PANTHER" id="PTHR43236">
    <property type="entry name" value="ANTITOXIN HIGA1"/>
    <property type="match status" value="1"/>
</dbReference>
<evidence type="ECO:0000259" key="2">
    <source>
        <dbReference type="PROSITE" id="PS50943"/>
    </source>
</evidence>
<reference evidence="4" key="1">
    <citation type="journal article" date="2019" name="Int. J. Syst. Evol. Microbiol.">
        <title>The Global Catalogue of Microorganisms (GCM) 10K type strain sequencing project: providing services to taxonomists for standard genome sequencing and annotation.</title>
        <authorList>
            <consortium name="The Broad Institute Genomics Platform"/>
            <consortium name="The Broad Institute Genome Sequencing Center for Infectious Disease"/>
            <person name="Wu L."/>
            <person name="Ma J."/>
        </authorList>
    </citation>
    <scope>NUCLEOTIDE SEQUENCE [LARGE SCALE GENOMIC DNA]</scope>
    <source>
        <strain evidence="4">JCM 14303</strain>
    </source>
</reference>
<dbReference type="EMBL" id="BAAANC010000002">
    <property type="protein sequence ID" value="GAA1527091.1"/>
    <property type="molecule type" value="Genomic_DNA"/>
</dbReference>
<dbReference type="Proteomes" id="UP001500363">
    <property type="component" value="Unassembled WGS sequence"/>
</dbReference>
<dbReference type="PANTHER" id="PTHR43236:SF2">
    <property type="entry name" value="BLL0069 PROTEIN"/>
    <property type="match status" value="1"/>
</dbReference>
<dbReference type="InterPro" id="IPR010359">
    <property type="entry name" value="IrrE_HExxH"/>
</dbReference>
<gene>
    <name evidence="3" type="ORF">GCM10009741_30950</name>
</gene>
<comment type="similarity">
    <text evidence="1">Belongs to the short-chain fatty acyl-CoA assimilation regulator (ScfR) family.</text>
</comment>
<evidence type="ECO:0000313" key="3">
    <source>
        <dbReference type="EMBL" id="GAA1527091.1"/>
    </source>
</evidence>
<dbReference type="Gene3D" id="1.10.10.2910">
    <property type="match status" value="1"/>
</dbReference>
<dbReference type="Pfam" id="PF06114">
    <property type="entry name" value="Peptidase_M78"/>
    <property type="match status" value="1"/>
</dbReference>
<protein>
    <recommendedName>
        <fullName evidence="2">HTH cro/C1-type domain-containing protein</fullName>
    </recommendedName>
</protein>
<evidence type="ECO:0000313" key="4">
    <source>
        <dbReference type="Proteomes" id="UP001500363"/>
    </source>
</evidence>
<dbReference type="SUPFAM" id="SSF47413">
    <property type="entry name" value="lambda repressor-like DNA-binding domains"/>
    <property type="match status" value="1"/>
</dbReference>
<dbReference type="Pfam" id="PF01381">
    <property type="entry name" value="HTH_3"/>
    <property type="match status" value="1"/>
</dbReference>
<sequence>MAASTIGDRVRASIPMHLSQRRLAPQIGMTHDALSRAINGQRHFSALEIAQLAERLDVDTHWLITGQTDPFKVRLAARHPWGRSSAEQEENDSEIIARVVDAYRSAYAALGRVPTSPTPLPPDPSELRGLLPPAGVRHLAAQVEGVLGVDVVRDPGLQTDYSFRIGDHAVMLLKSTIYWFRANWSIAHELGHFALGHHVHERATAVQEGPADTFASEFLLPEEQMRATNWRKLTVPELALWIWNAGVSTTAVARRLNALEIKPSDEIRAALEGSTPKLLRVHVDLIRSTSPSYGDPIWERENATTGRQFPERVVAALTERVEAGDADPYVLAWVREVPVDELTWPEPDLDAASPEYQALDETRDSDWFDLFDAQ</sequence>
<proteinExistence type="inferred from homology"/>
<dbReference type="RefSeq" id="WP_344174693.1">
    <property type="nucleotide sequence ID" value="NZ_BAAANC010000002.1"/>
</dbReference>
<evidence type="ECO:0000256" key="1">
    <source>
        <dbReference type="ARBA" id="ARBA00007227"/>
    </source>
</evidence>
<keyword evidence="4" id="KW-1185">Reference proteome</keyword>
<organism evidence="3 4">
    <name type="scientific">Kribbella lupini</name>
    <dbReference type="NCBI Taxonomy" id="291602"/>
    <lineage>
        <taxon>Bacteria</taxon>
        <taxon>Bacillati</taxon>
        <taxon>Actinomycetota</taxon>
        <taxon>Actinomycetes</taxon>
        <taxon>Propionibacteriales</taxon>
        <taxon>Kribbellaceae</taxon>
        <taxon>Kribbella</taxon>
    </lineage>
</organism>
<name>A0ABP4LLU7_9ACTN</name>
<dbReference type="InterPro" id="IPR001387">
    <property type="entry name" value="Cro/C1-type_HTH"/>
</dbReference>
<feature type="domain" description="HTH cro/C1-type" evidence="2">
    <location>
        <begin position="18"/>
        <end position="63"/>
    </location>
</feature>